<proteinExistence type="predicted"/>
<sequence length="477" mass="52021">MLVGSALFAGCTTGPEGTEEHYIKLSDAVCTFTEDGGETQVIDVRANPEWSFESGASWLKVSEGEGSTLVVSADPNTDGERSAEITLQAGEATASIRVYQLGFDRMNARYRYLEDLNHAVMSPSGNYVGGFITGLEGENDFTFTAVIIDLESDERVEIGPYPESLMGLEEAEVMTDQGTLYISDYVNGGCVAFELDGTYYRPEAVPGGYGPTVMQSVSADGSVFVGYAEGDPVTGCMYAPVKYVDGVGTALPLPEKSFRDEEWWAGVMVRGMSADGSVAYGSSWENYDYGMVWWDRDGNVDWVGSDLRKVTTVQREDALGNPVDYNLVDGMICWANQTQISPDGTWIAGTYRTEEFNAESNTVTQVNYPAFFNTETRTTTVFDEYVGYVALHVTDEGLGMIGLQGLGVTSGSVVDVKSKTLLGSMSEWIQERYGIYVSGGVLTYVTPDAKSVFGYTLEIQENGQPYTVYWYIAPPLN</sequence>
<dbReference type="InterPro" id="IPR013783">
    <property type="entry name" value="Ig-like_fold"/>
</dbReference>
<dbReference type="InterPro" id="IPR024361">
    <property type="entry name" value="BACON"/>
</dbReference>
<evidence type="ECO:0000313" key="3">
    <source>
        <dbReference type="Proteomes" id="UP000030889"/>
    </source>
</evidence>
<organism evidence="2 3">
    <name type="scientific">Alistipes inops</name>
    <dbReference type="NCBI Taxonomy" id="1501391"/>
    <lineage>
        <taxon>Bacteria</taxon>
        <taxon>Pseudomonadati</taxon>
        <taxon>Bacteroidota</taxon>
        <taxon>Bacteroidia</taxon>
        <taxon>Bacteroidales</taxon>
        <taxon>Rikenellaceae</taxon>
        <taxon>Alistipes</taxon>
    </lineage>
</organism>
<gene>
    <name evidence="2" type="ORF">LG35_07415</name>
</gene>
<dbReference type="EMBL" id="JRGF01000008">
    <property type="protein sequence ID" value="KHE41829.1"/>
    <property type="molecule type" value="Genomic_DNA"/>
</dbReference>
<dbReference type="Gene3D" id="2.60.40.10">
    <property type="entry name" value="Immunoglobulins"/>
    <property type="match status" value="1"/>
</dbReference>
<name>A0ABR4YHT7_9BACT</name>
<reference evidence="2 3" key="1">
    <citation type="submission" date="2014-09" db="EMBL/GenBank/DDBJ databases">
        <title>Alistipes sp. 627, sp. nov., a novel member of the family Rikenellaceae isolated from human faeces.</title>
        <authorList>
            <person name="Shkoporov A.N."/>
            <person name="Chaplin A.V."/>
            <person name="Motuzova O.V."/>
            <person name="Kafarskaia L.I."/>
            <person name="Khokhlova E.V."/>
            <person name="Efimov B.A."/>
        </authorList>
    </citation>
    <scope>NUCLEOTIDE SEQUENCE [LARGE SCALE GENOMIC DNA]</scope>
    <source>
        <strain evidence="2 3">627</strain>
    </source>
</reference>
<evidence type="ECO:0000259" key="1">
    <source>
        <dbReference type="Pfam" id="PF13004"/>
    </source>
</evidence>
<dbReference type="Pfam" id="PF13004">
    <property type="entry name" value="BACON"/>
    <property type="match status" value="1"/>
</dbReference>
<comment type="caution">
    <text evidence="2">The sequence shown here is derived from an EMBL/GenBank/DDBJ whole genome shotgun (WGS) entry which is preliminary data.</text>
</comment>
<dbReference type="Proteomes" id="UP000030889">
    <property type="component" value="Unassembled WGS sequence"/>
</dbReference>
<evidence type="ECO:0000313" key="2">
    <source>
        <dbReference type="EMBL" id="KHE41829.1"/>
    </source>
</evidence>
<dbReference type="CDD" id="cd14948">
    <property type="entry name" value="BACON"/>
    <property type="match status" value="1"/>
</dbReference>
<feature type="domain" description="BACON" evidence="1">
    <location>
        <begin position="49"/>
        <end position="100"/>
    </location>
</feature>
<accession>A0ABR4YHT7</accession>
<protein>
    <recommendedName>
        <fullName evidence="1">BACON domain-containing protein</fullName>
    </recommendedName>
</protein>
<keyword evidence="3" id="KW-1185">Reference proteome</keyword>